<evidence type="ECO:0000313" key="6">
    <source>
        <dbReference type="Proteomes" id="UP000002195"/>
    </source>
</evidence>
<dbReference type="GeneID" id="8618455"/>
<dbReference type="PANTHER" id="PTHR43347:SF4">
    <property type="entry name" value="AMP-DEPENDENT SYNTHETASE_LIGASE DOMAIN-CONTAINING PROTEIN-RELATED"/>
    <property type="match status" value="1"/>
</dbReference>
<dbReference type="InParanoid" id="Q559P5"/>
<reference evidence="5 6" key="1">
    <citation type="journal article" date="2005" name="Nature">
        <title>The genome of the social amoeba Dictyostelium discoideum.</title>
        <authorList>
            <consortium name="The Dictyostelium discoideum Sequencing Consortium"/>
            <person name="Eichinger L."/>
            <person name="Pachebat J.A."/>
            <person name="Glockner G."/>
            <person name="Rajandream M.A."/>
            <person name="Sucgang R."/>
            <person name="Berriman M."/>
            <person name="Song J."/>
            <person name="Olsen R."/>
            <person name="Szafranski K."/>
            <person name="Xu Q."/>
            <person name="Tunggal B."/>
            <person name="Kummerfeld S."/>
            <person name="Madera M."/>
            <person name="Konfortov B.A."/>
            <person name="Rivero F."/>
            <person name="Bankier A.T."/>
            <person name="Lehmann R."/>
            <person name="Hamlin N."/>
            <person name="Davies R."/>
            <person name="Gaudet P."/>
            <person name="Fey P."/>
            <person name="Pilcher K."/>
            <person name="Chen G."/>
            <person name="Saunders D."/>
            <person name="Sodergren E."/>
            <person name="Davis P."/>
            <person name="Kerhornou A."/>
            <person name="Nie X."/>
            <person name="Hall N."/>
            <person name="Anjard C."/>
            <person name="Hemphill L."/>
            <person name="Bason N."/>
            <person name="Farbrother P."/>
            <person name="Desany B."/>
            <person name="Just E."/>
            <person name="Morio T."/>
            <person name="Rost R."/>
            <person name="Churcher C."/>
            <person name="Cooper J."/>
            <person name="Haydock S."/>
            <person name="van Driessche N."/>
            <person name="Cronin A."/>
            <person name="Goodhead I."/>
            <person name="Muzny D."/>
            <person name="Mourier T."/>
            <person name="Pain A."/>
            <person name="Lu M."/>
            <person name="Harper D."/>
            <person name="Lindsay R."/>
            <person name="Hauser H."/>
            <person name="James K."/>
            <person name="Quiles M."/>
            <person name="Madan Babu M."/>
            <person name="Saito T."/>
            <person name="Buchrieser C."/>
            <person name="Wardroper A."/>
            <person name="Felder M."/>
            <person name="Thangavelu M."/>
            <person name="Johnson D."/>
            <person name="Knights A."/>
            <person name="Loulseged H."/>
            <person name="Mungall K."/>
            <person name="Oliver K."/>
            <person name="Price C."/>
            <person name="Quail M.A."/>
            <person name="Urushihara H."/>
            <person name="Hernandez J."/>
            <person name="Rabbinowitsch E."/>
            <person name="Steffen D."/>
            <person name="Sanders M."/>
            <person name="Ma J."/>
            <person name="Kohara Y."/>
            <person name="Sharp S."/>
            <person name="Simmonds M."/>
            <person name="Spiegler S."/>
            <person name="Tivey A."/>
            <person name="Sugano S."/>
            <person name="White B."/>
            <person name="Walker D."/>
            <person name="Woodward J."/>
            <person name="Winckler T."/>
            <person name="Tanaka Y."/>
            <person name="Shaulsky G."/>
            <person name="Schleicher M."/>
            <person name="Weinstock G."/>
            <person name="Rosenthal A."/>
            <person name="Cox E.C."/>
            <person name="Chisholm R.L."/>
            <person name="Gibbs R."/>
            <person name="Loomis W.F."/>
            <person name="Platzer M."/>
            <person name="Kay R.R."/>
            <person name="Williams J."/>
            <person name="Dear P.H."/>
            <person name="Noegel A.A."/>
            <person name="Barrell B."/>
            <person name="Kuspa A."/>
        </authorList>
    </citation>
    <scope>NUCLEOTIDE SEQUENCE [LARGE SCALE GENOMIC DNA]</scope>
    <source>
        <strain evidence="5 6">AX4</strain>
    </source>
</reference>
<dbReference type="PhylomeDB" id="Q559P5"/>
<evidence type="ECO:0000256" key="1">
    <source>
        <dbReference type="ARBA" id="ARBA00006432"/>
    </source>
</evidence>
<dbReference type="EMBL" id="AAFI02000008">
    <property type="protein sequence ID" value="EAL71302.2"/>
    <property type="molecule type" value="Genomic_DNA"/>
</dbReference>
<evidence type="ECO:0000259" key="3">
    <source>
        <dbReference type="Pfam" id="PF13193"/>
    </source>
</evidence>
<dbReference type="KEGG" id="ddi:DDB_G0272300"/>
<dbReference type="GO" id="GO:0050218">
    <property type="term" value="F:propionate-CoA ligase activity"/>
    <property type="evidence" value="ECO:0000318"/>
    <property type="project" value="GO_Central"/>
</dbReference>
<feature type="domain" description="AMP-dependent synthetase/ligase" evidence="2">
    <location>
        <begin position="75"/>
        <end position="467"/>
    </location>
</feature>
<dbReference type="dictyBase" id="DDB_G0272300">
    <property type="gene designation" value="aslE"/>
</dbReference>
<evidence type="ECO:0000259" key="2">
    <source>
        <dbReference type="Pfam" id="PF00501"/>
    </source>
</evidence>
<dbReference type="VEuPathDB" id="AmoebaDB:DDB_G0272300"/>
<dbReference type="InterPro" id="IPR045851">
    <property type="entry name" value="AMP-bd_C_sf"/>
</dbReference>
<name>Q559P5_DICDI</name>
<dbReference type="SUPFAM" id="SSF56801">
    <property type="entry name" value="Acetyl-CoA synthetase-like"/>
    <property type="match status" value="1"/>
</dbReference>
<comment type="caution">
    <text evidence="5">The sequence shown here is derived from an EMBL/GenBank/DDBJ whole genome shotgun (WGS) entry which is preliminary data.</text>
</comment>
<comment type="similarity">
    <text evidence="1">Belongs to the ATP-dependent AMP-binding enzyme family.</text>
</comment>
<dbReference type="Gene3D" id="3.40.50.12780">
    <property type="entry name" value="N-terminal domain of ligase-like"/>
    <property type="match status" value="1"/>
</dbReference>
<dbReference type="Pfam" id="PF16177">
    <property type="entry name" value="ACAS_N"/>
    <property type="match status" value="1"/>
</dbReference>
<dbReference type="AlphaFoldDB" id="Q559P5"/>
<evidence type="ECO:0000259" key="4">
    <source>
        <dbReference type="Pfam" id="PF16177"/>
    </source>
</evidence>
<protein>
    <recommendedName>
        <fullName evidence="7">Acetyl-CoA synthetase-like protein</fullName>
    </recommendedName>
</protein>
<dbReference type="PaxDb" id="44689-DDB0266917"/>
<dbReference type="PANTHER" id="PTHR43347">
    <property type="entry name" value="ACYL-COA SYNTHETASE"/>
    <property type="match status" value="1"/>
</dbReference>
<keyword evidence="6" id="KW-1185">Reference proteome</keyword>
<dbReference type="eggNOG" id="KOG1175">
    <property type="taxonomic scope" value="Eukaryota"/>
</dbReference>
<dbReference type="Pfam" id="PF00501">
    <property type="entry name" value="AMP-binding"/>
    <property type="match status" value="1"/>
</dbReference>
<dbReference type="SMR" id="Q559P5"/>
<dbReference type="InterPro" id="IPR025110">
    <property type="entry name" value="AMP-bd_C"/>
</dbReference>
<dbReference type="Gene3D" id="3.30.300.30">
    <property type="match status" value="1"/>
</dbReference>
<dbReference type="Pfam" id="PF13193">
    <property type="entry name" value="AMP-binding_C"/>
    <property type="match status" value="1"/>
</dbReference>
<dbReference type="RefSeq" id="XP_645289.2">
    <property type="nucleotide sequence ID" value="XM_640197.2"/>
</dbReference>
<dbReference type="STRING" id="44689.Q559P5"/>
<accession>Q559P5</accession>
<dbReference type="InterPro" id="IPR032387">
    <property type="entry name" value="ACAS_N"/>
</dbReference>
<dbReference type="InterPro" id="IPR000873">
    <property type="entry name" value="AMP-dep_synth/lig_dom"/>
</dbReference>
<organism evidence="5 6">
    <name type="scientific">Dictyostelium discoideum</name>
    <name type="common">Social amoeba</name>
    <dbReference type="NCBI Taxonomy" id="44689"/>
    <lineage>
        <taxon>Eukaryota</taxon>
        <taxon>Amoebozoa</taxon>
        <taxon>Evosea</taxon>
        <taxon>Eumycetozoa</taxon>
        <taxon>Dictyostelia</taxon>
        <taxon>Dictyosteliales</taxon>
        <taxon>Dictyosteliaceae</taxon>
        <taxon>Dictyostelium</taxon>
    </lineage>
</organism>
<feature type="domain" description="AMP-binding enzyme C-terminal" evidence="3">
    <location>
        <begin position="531"/>
        <end position="620"/>
    </location>
</feature>
<dbReference type="FunCoup" id="Q559P5">
    <property type="interactions" value="1"/>
</dbReference>
<gene>
    <name evidence="5" type="primary">aslE</name>
    <name evidence="5" type="ORF">DDB_G0272300</name>
</gene>
<proteinExistence type="inferred from homology"/>
<evidence type="ECO:0000313" key="5">
    <source>
        <dbReference type="EMBL" id="EAL71302.2"/>
    </source>
</evidence>
<dbReference type="Proteomes" id="UP000002195">
    <property type="component" value="Unassembled WGS sequence"/>
</dbReference>
<feature type="domain" description="Acetyl-coenzyme A synthetase N-terminal" evidence="4">
    <location>
        <begin position="10"/>
        <end position="64"/>
    </location>
</feature>
<dbReference type="HOGENOM" id="CLU_000022_3_5_1"/>
<dbReference type="InterPro" id="IPR042099">
    <property type="entry name" value="ANL_N_sf"/>
</dbReference>
<sequence length="658" mass="75392">MFKLSDPFDYENDCKYSQINPISFWDEVAKKYAHWDKMYDKVYSSDGMYPDWFKGGELNTCYNVLDKHVKNPSKRDQDALIYECPFIKKTIKLTYFQLYEKVCEFSRVLLNLNISKNDNVLIYMANTLEPIIALLSCARIGATFIVLYDGYPVKSLIDRIDTFTPKLIITSNCGILNDEIITFTSDLKDAIQLSTFKPNHVITHFRNNEDIEFNDSIIIGTIPIIPNTLDWDKEIQKIKDNNQKPFYEYVPVESSHPLSIYFPSGTSGNYKAIVRSNGGSIVGLAYSWFSCISKKDETVYLSHSSIGWATFHLGLFGSLGLGNTMVMFEGDIMKPIHYEHYLWATIEKHKINTFLTSPKTIRYLIKNDPDASKIKSKYDLSSLVSIWTSGEVIEQSIPEYIESKLKCRSSNLYGQTESGCALLFNYKRIITKQNNTLINPTPFLKPSIFSEDGIELPENQVGEVAFKLPLPPSFATTFYKNELLYKKMFNKFPGYYNSGDLGFKNENDYYGIVSRADDQINSRGFYVLLNEIETSILKHPLVLECCSIGIHHQDLANVPIGLLVLNQQQPDNSSLSSSSSSSLIDLKNQINEIIKNDMDYYSELSKIIIVPQLPKTKTGKIPRQIISKFLNEPNYQLLDSTFDRKVFYSIKELYEKNL</sequence>
<evidence type="ECO:0008006" key="7">
    <source>
        <dbReference type="Google" id="ProtNLM"/>
    </source>
</evidence>